<sequence length="121" mass="13881">MCSDYYDCEGQIHDIKNQKSEFEQVIKEMEDNGMRSIAFAYKQTEVQELVEDGLCLLAIVGVKYQCHEEMKLPVRAPTSAGHGSKYQSSPIRLDRVRYDSIESYPPRASPCQVRYLIPDTI</sequence>
<dbReference type="InterPro" id="IPR023299">
    <property type="entry name" value="ATPase_P-typ_cyto_dom_N"/>
</dbReference>
<keyword evidence="1" id="KW-0460">Magnesium</keyword>
<name>A0A438DQ52_VITVI</name>
<gene>
    <name evidence="2" type="ORF">CK203_073922</name>
</gene>
<comment type="caution">
    <text evidence="2">The sequence shown here is derived from an EMBL/GenBank/DDBJ whole genome shotgun (WGS) entry which is preliminary data.</text>
</comment>
<reference evidence="2 3" key="1">
    <citation type="journal article" date="2018" name="PLoS Genet.">
        <title>Population sequencing reveals clonal diversity and ancestral inbreeding in the grapevine cultivar Chardonnay.</title>
        <authorList>
            <person name="Roach M.J."/>
            <person name="Johnson D.L."/>
            <person name="Bohlmann J."/>
            <person name="van Vuuren H.J."/>
            <person name="Jones S.J."/>
            <person name="Pretorius I.S."/>
            <person name="Schmidt S.A."/>
            <person name="Borneman A.R."/>
        </authorList>
    </citation>
    <scope>NUCLEOTIDE SEQUENCE [LARGE SCALE GENOMIC DNA]</scope>
    <source>
        <strain evidence="3">cv. Chardonnay</strain>
        <tissue evidence="2">Leaf</tissue>
    </source>
</reference>
<proteinExistence type="predicted"/>
<evidence type="ECO:0000256" key="1">
    <source>
        <dbReference type="ARBA" id="ARBA00022842"/>
    </source>
</evidence>
<dbReference type="Proteomes" id="UP000288805">
    <property type="component" value="Unassembled WGS sequence"/>
</dbReference>
<dbReference type="Gene3D" id="3.40.1110.10">
    <property type="entry name" value="Calcium-transporting ATPase, cytoplasmic domain N"/>
    <property type="match status" value="1"/>
</dbReference>
<dbReference type="PANTHER" id="PTHR24093">
    <property type="entry name" value="CATION TRANSPORTING ATPASE"/>
    <property type="match status" value="1"/>
</dbReference>
<evidence type="ECO:0000313" key="3">
    <source>
        <dbReference type="Proteomes" id="UP000288805"/>
    </source>
</evidence>
<protein>
    <submittedName>
        <fullName evidence="2">Uncharacterized protein</fullName>
    </submittedName>
</protein>
<dbReference type="SUPFAM" id="SSF81660">
    <property type="entry name" value="Metal cation-transporting ATPase, ATP-binding domain N"/>
    <property type="match status" value="1"/>
</dbReference>
<dbReference type="PANTHER" id="PTHR24093:SF454">
    <property type="entry name" value="CATION-TRANSPORTING P-TYPE ATPASE C-TERMINAL DOMAIN-CONTAINING PROTEIN"/>
    <property type="match status" value="1"/>
</dbReference>
<evidence type="ECO:0000313" key="2">
    <source>
        <dbReference type="EMBL" id="RVW37554.1"/>
    </source>
</evidence>
<organism evidence="2 3">
    <name type="scientific">Vitis vinifera</name>
    <name type="common">Grape</name>
    <dbReference type="NCBI Taxonomy" id="29760"/>
    <lineage>
        <taxon>Eukaryota</taxon>
        <taxon>Viridiplantae</taxon>
        <taxon>Streptophyta</taxon>
        <taxon>Embryophyta</taxon>
        <taxon>Tracheophyta</taxon>
        <taxon>Spermatophyta</taxon>
        <taxon>Magnoliopsida</taxon>
        <taxon>eudicotyledons</taxon>
        <taxon>Gunneridae</taxon>
        <taxon>Pentapetalae</taxon>
        <taxon>rosids</taxon>
        <taxon>Vitales</taxon>
        <taxon>Vitaceae</taxon>
        <taxon>Viteae</taxon>
        <taxon>Vitis</taxon>
    </lineage>
</organism>
<accession>A0A438DQ52</accession>
<dbReference type="AlphaFoldDB" id="A0A438DQ52"/>
<dbReference type="GO" id="GO:0000166">
    <property type="term" value="F:nucleotide binding"/>
    <property type="evidence" value="ECO:0007669"/>
    <property type="project" value="InterPro"/>
</dbReference>
<dbReference type="EMBL" id="QGNW01001534">
    <property type="protein sequence ID" value="RVW37554.1"/>
    <property type="molecule type" value="Genomic_DNA"/>
</dbReference>